<dbReference type="InterPro" id="IPR027417">
    <property type="entry name" value="P-loop_NTPase"/>
</dbReference>
<dbReference type="Proteomes" id="UP000182089">
    <property type="component" value="Unassembled WGS sequence"/>
</dbReference>
<protein>
    <recommendedName>
        <fullName evidence="11">ATP-dependent DNA helicase</fullName>
        <ecNumber evidence="11">5.6.2.4</ecNumber>
    </recommendedName>
</protein>
<evidence type="ECO:0000256" key="1">
    <source>
        <dbReference type="ARBA" id="ARBA00009922"/>
    </source>
</evidence>
<dbReference type="PROSITE" id="PS51217">
    <property type="entry name" value="UVRD_HELICASE_CTER"/>
    <property type="match status" value="1"/>
</dbReference>
<dbReference type="PANTHER" id="PTHR11070:SF2">
    <property type="entry name" value="ATP-DEPENDENT DNA HELICASE SRS2"/>
    <property type="match status" value="1"/>
</dbReference>
<comment type="catalytic activity">
    <reaction evidence="9 11">
        <text>ATP + H2O = ADP + phosphate + H(+)</text>
        <dbReference type="Rhea" id="RHEA:13065"/>
        <dbReference type="ChEBI" id="CHEBI:15377"/>
        <dbReference type="ChEBI" id="CHEBI:15378"/>
        <dbReference type="ChEBI" id="CHEBI:30616"/>
        <dbReference type="ChEBI" id="CHEBI:43474"/>
        <dbReference type="ChEBI" id="CHEBI:456216"/>
        <dbReference type="EC" id="5.6.2.4"/>
    </reaction>
</comment>
<evidence type="ECO:0000256" key="7">
    <source>
        <dbReference type="ARBA" id="ARBA00023235"/>
    </source>
</evidence>
<evidence type="ECO:0000256" key="3">
    <source>
        <dbReference type="ARBA" id="ARBA00022801"/>
    </source>
</evidence>
<dbReference type="EMBL" id="FOCC01000013">
    <property type="protein sequence ID" value="SEM91795.1"/>
    <property type="molecule type" value="Genomic_DNA"/>
</dbReference>
<sequence length="739" mass="83976">MTQNNLLSGMNDKQSEAVMCTEGPLLIMAGAGSGKTRVLTHRVAYLIEHENVNPWNILAITFTNKAAKEMRERIDKLVGEGSQDVWVSTFHALCVRILRRDAEKIGFSRSFTIGSPSEQKTLMKHIVADTLNLDTKQFDPRTFLAAISNWKNDLIEPETALKKAQMEKDFMAENIANAYKIYQEELHKNQTMDFDDLIMKTIQLFEQDDDTLGYYQRKFHYIHVDEYQDTNEAQYRLVNMLAQGYRNLCVVGDADQSIYGWRGANMKNIMNFEQDYPDATVIKLEQNYRSTKVILQAANEVIEHNLERQAKTLWTQNNEGDKITYYRAQNANDEGAFVVKQIQAGLKQGRNYRDFAILYRTNAQSRTLEETFVKTNIPYKLVGAHRFYDRKEIMDILAYLRLASNPHDSMSFMRVVNEPKRGIGATSMAKLQTFADMHGMSLFDAGKNIVLTDIPARTGNKIAAFCDMLEKFKQQEEKLSVTEMTEEILKQTGYQKALEDADNLEAQGRLENLREFLTVTKQFDETWEPENEDSDPFIDFLADLALVSDQDGVDETDDVVTLMTLHAAKGLEFPVVFLVGMEEGIFPLGRAVADETQLEEERRLAYVGITRAEEKLYLTNAFSRMLYGRTQQNSASRFIGEISDSLLDEANEVVSPAKTQTFEAHPFDKPFIKKTTVSQQTTGADKKTWNVGDKVQHKAWGQGTVVKVNGQGESMELDVAFAGKGIKRLLAAFAPITKI</sequence>
<dbReference type="GO" id="GO:0004386">
    <property type="term" value="F:helicase activity"/>
    <property type="evidence" value="ECO:0007669"/>
    <property type="project" value="UniProtKB-KW"/>
</dbReference>
<accession>A0ABY1ADE3</accession>
<comment type="caution">
    <text evidence="14">The sequence shown here is derived from an EMBL/GenBank/DDBJ whole genome shotgun (WGS) entry which is preliminary data.</text>
</comment>
<dbReference type="NCBIfam" id="TIGR01073">
    <property type="entry name" value="pcrA"/>
    <property type="match status" value="1"/>
</dbReference>
<keyword evidence="6 11" id="KW-0238">DNA-binding</keyword>
<dbReference type="Pfam" id="PF00580">
    <property type="entry name" value="UvrD-helicase"/>
    <property type="match status" value="1"/>
</dbReference>
<evidence type="ECO:0000313" key="15">
    <source>
        <dbReference type="Proteomes" id="UP000182089"/>
    </source>
</evidence>
<evidence type="ECO:0000259" key="13">
    <source>
        <dbReference type="PROSITE" id="PS51217"/>
    </source>
</evidence>
<evidence type="ECO:0000256" key="6">
    <source>
        <dbReference type="ARBA" id="ARBA00023125"/>
    </source>
</evidence>
<feature type="binding site" evidence="10">
    <location>
        <begin position="29"/>
        <end position="36"/>
    </location>
    <ligand>
        <name>ATP</name>
        <dbReference type="ChEBI" id="CHEBI:30616"/>
    </ligand>
</feature>
<dbReference type="InterPro" id="IPR005751">
    <property type="entry name" value="ATP-dep_DNA_helicase_PcrA"/>
</dbReference>
<gene>
    <name evidence="14" type="ORF">SAMN05216431_11344</name>
</gene>
<keyword evidence="7" id="KW-0413">Isomerase</keyword>
<evidence type="ECO:0000256" key="11">
    <source>
        <dbReference type="RuleBase" id="RU364053"/>
    </source>
</evidence>
<evidence type="ECO:0000313" key="14">
    <source>
        <dbReference type="EMBL" id="SEM91795.1"/>
    </source>
</evidence>
<dbReference type="InterPro" id="IPR013986">
    <property type="entry name" value="DExx_box_DNA_helicase_dom_sf"/>
</dbReference>
<keyword evidence="2 10" id="KW-0547">Nucleotide-binding</keyword>
<name>A0ABY1ADE3_9LACO</name>
<dbReference type="PROSITE" id="PS51198">
    <property type="entry name" value="UVRD_HELICASE_ATP_BIND"/>
    <property type="match status" value="1"/>
</dbReference>
<evidence type="ECO:0000256" key="2">
    <source>
        <dbReference type="ARBA" id="ARBA00022741"/>
    </source>
</evidence>
<evidence type="ECO:0000256" key="5">
    <source>
        <dbReference type="ARBA" id="ARBA00022840"/>
    </source>
</evidence>
<dbReference type="Gene3D" id="1.10.10.160">
    <property type="match status" value="1"/>
</dbReference>
<dbReference type="PANTHER" id="PTHR11070">
    <property type="entry name" value="UVRD / RECB / PCRA DNA HELICASE FAMILY MEMBER"/>
    <property type="match status" value="1"/>
</dbReference>
<proteinExistence type="inferred from homology"/>
<dbReference type="Gene3D" id="3.40.50.300">
    <property type="entry name" value="P-loop containing nucleotide triphosphate hydrolases"/>
    <property type="match status" value="2"/>
</dbReference>
<keyword evidence="3 10" id="KW-0378">Hydrolase</keyword>
<comment type="similarity">
    <text evidence="1 11">Belongs to the helicase family. UvrD subfamily.</text>
</comment>
<dbReference type="Pfam" id="PF21196">
    <property type="entry name" value="PcrA_UvrD_tudor"/>
    <property type="match status" value="1"/>
</dbReference>
<evidence type="ECO:0000256" key="8">
    <source>
        <dbReference type="ARBA" id="ARBA00034617"/>
    </source>
</evidence>
<evidence type="ECO:0000259" key="12">
    <source>
        <dbReference type="PROSITE" id="PS51198"/>
    </source>
</evidence>
<evidence type="ECO:0000256" key="4">
    <source>
        <dbReference type="ARBA" id="ARBA00022806"/>
    </source>
</evidence>
<keyword evidence="4 10" id="KW-0347">Helicase</keyword>
<dbReference type="Pfam" id="PF13361">
    <property type="entry name" value="UvrD_C"/>
    <property type="match status" value="1"/>
</dbReference>
<dbReference type="CDD" id="cd18807">
    <property type="entry name" value="SF1_C_UvrD"/>
    <property type="match status" value="1"/>
</dbReference>
<dbReference type="Gene3D" id="1.10.486.10">
    <property type="entry name" value="PCRA, domain 4"/>
    <property type="match status" value="1"/>
</dbReference>
<dbReference type="SUPFAM" id="SSF52540">
    <property type="entry name" value="P-loop containing nucleoside triphosphate hydrolases"/>
    <property type="match status" value="1"/>
</dbReference>
<organism evidence="14 15">
    <name type="scientific">Ligilactobacillus ruminis</name>
    <dbReference type="NCBI Taxonomy" id="1623"/>
    <lineage>
        <taxon>Bacteria</taxon>
        <taxon>Bacillati</taxon>
        <taxon>Bacillota</taxon>
        <taxon>Bacilli</taxon>
        <taxon>Lactobacillales</taxon>
        <taxon>Lactobacillaceae</taxon>
        <taxon>Ligilactobacillus</taxon>
    </lineage>
</organism>
<evidence type="ECO:0000256" key="9">
    <source>
        <dbReference type="ARBA" id="ARBA00048988"/>
    </source>
</evidence>
<dbReference type="CDD" id="cd17932">
    <property type="entry name" value="DEXQc_UvrD"/>
    <property type="match status" value="1"/>
</dbReference>
<keyword evidence="5 10" id="KW-0067">ATP-binding</keyword>
<feature type="domain" description="UvrD-like helicase C-terminal" evidence="13">
    <location>
        <begin position="292"/>
        <end position="570"/>
    </location>
</feature>
<dbReference type="EC" id="5.6.2.4" evidence="11"/>
<feature type="domain" description="UvrD-like helicase ATP-binding" evidence="12">
    <location>
        <begin position="8"/>
        <end position="291"/>
    </location>
</feature>
<comment type="catalytic activity">
    <reaction evidence="8">
        <text>Couples ATP hydrolysis with the unwinding of duplex DNA by translocating in the 3'-5' direction.</text>
        <dbReference type="EC" id="5.6.2.4"/>
    </reaction>
</comment>
<dbReference type="InterPro" id="IPR014016">
    <property type="entry name" value="UvrD-like_ATP-bd"/>
</dbReference>
<evidence type="ECO:0000256" key="10">
    <source>
        <dbReference type="PROSITE-ProRule" id="PRU00560"/>
    </source>
</evidence>
<dbReference type="InterPro" id="IPR000212">
    <property type="entry name" value="DNA_helicase_UvrD/REP"/>
</dbReference>
<dbReference type="InterPro" id="IPR014017">
    <property type="entry name" value="DNA_helicase_UvrD-like_C"/>
</dbReference>
<reference evidence="14 15" key="1">
    <citation type="submission" date="2016-10" db="EMBL/GenBank/DDBJ databases">
        <authorList>
            <person name="Varghese N."/>
            <person name="Submissions S."/>
        </authorList>
    </citation>
    <scope>NUCLEOTIDE SEQUENCE [LARGE SCALE GENOMIC DNA]</scope>
    <source>
        <strain evidence="14 15">WC1T17</strain>
    </source>
</reference>